<evidence type="ECO:0000313" key="3">
    <source>
        <dbReference type="EMBL" id="HJD52265.1"/>
    </source>
</evidence>
<gene>
    <name evidence="3" type="ORF">IAA93_00840</name>
</gene>
<reference evidence="3" key="1">
    <citation type="journal article" date="2021" name="PeerJ">
        <title>Extensive microbial diversity within the chicken gut microbiome revealed by metagenomics and culture.</title>
        <authorList>
            <person name="Gilroy R."/>
            <person name="Ravi A."/>
            <person name="Getino M."/>
            <person name="Pursley I."/>
            <person name="Horton D.L."/>
            <person name="Alikhan N.F."/>
            <person name="Baker D."/>
            <person name="Gharbi K."/>
            <person name="Hall N."/>
            <person name="Watson M."/>
            <person name="Adriaenssens E.M."/>
            <person name="Foster-Nyarko E."/>
            <person name="Jarju S."/>
            <person name="Secka A."/>
            <person name="Antonio M."/>
            <person name="Oren A."/>
            <person name="Chaudhuri R.R."/>
            <person name="La Ragione R."/>
            <person name="Hildebrand F."/>
            <person name="Pallen M.J."/>
        </authorList>
    </citation>
    <scope>NUCLEOTIDE SEQUENCE</scope>
    <source>
        <strain evidence="3">MalCec1-1739</strain>
    </source>
</reference>
<evidence type="ECO:0000313" key="4">
    <source>
        <dbReference type="Proteomes" id="UP000787625"/>
    </source>
</evidence>
<evidence type="ECO:0000256" key="1">
    <source>
        <dbReference type="ARBA" id="ARBA00023125"/>
    </source>
</evidence>
<dbReference type="AlphaFoldDB" id="A0A9D2ZTG3"/>
<dbReference type="GO" id="GO:0003677">
    <property type="term" value="F:DNA binding"/>
    <property type="evidence" value="ECO:0007669"/>
    <property type="project" value="UniProtKB-KW"/>
</dbReference>
<name>A0A9D2ZTG3_9BACT</name>
<protein>
    <submittedName>
        <fullName evidence="3">HU family DNA-binding protein</fullName>
    </submittedName>
</protein>
<sequence>MAYYELQESNLPNEDGRRIKFPRLKLTGQTSTDQIAEAIAHASTFTPGEVKGLIQSLATEIADAMSRGCSVKIDGIGIFTPAVEVAEKHGKQDARTAGREVDARDLCIGNIRFKADKELLRRTDEQCRLERAPEKFRRSSRQHTPDERLKMAQTYLDTHPVMTIDDYCKLTGLLRYSASKELKRWSDDPASGITSTGRNTHKVYVKG</sequence>
<dbReference type="Gene3D" id="4.10.520.10">
    <property type="entry name" value="IHF-like DNA-binding proteins"/>
    <property type="match status" value="1"/>
</dbReference>
<dbReference type="Pfam" id="PF18291">
    <property type="entry name" value="HU-HIG"/>
    <property type="match status" value="1"/>
</dbReference>
<proteinExistence type="predicted"/>
<dbReference type="Proteomes" id="UP000787625">
    <property type="component" value="Unassembled WGS sequence"/>
</dbReference>
<accession>A0A9D2ZTG3</accession>
<dbReference type="InterPro" id="IPR010992">
    <property type="entry name" value="IHF-like_DNA-bd_dom_sf"/>
</dbReference>
<organism evidence="3 4">
    <name type="scientific">Candidatus Avibacteroides avistercoris</name>
    <dbReference type="NCBI Taxonomy" id="2840690"/>
    <lineage>
        <taxon>Bacteria</taxon>
        <taxon>Pseudomonadati</taxon>
        <taxon>Bacteroidota</taxon>
        <taxon>Bacteroidia</taxon>
        <taxon>Bacteroidales</taxon>
        <taxon>Bacteroidaceae</taxon>
        <taxon>Bacteroidaceae incertae sedis</taxon>
        <taxon>Candidatus Avibacteroides</taxon>
    </lineage>
</organism>
<dbReference type="NCBIfam" id="TIGR01201">
    <property type="entry name" value="HU_rel"/>
    <property type="match status" value="1"/>
</dbReference>
<reference evidence="3" key="2">
    <citation type="submission" date="2021-04" db="EMBL/GenBank/DDBJ databases">
        <authorList>
            <person name="Gilroy R."/>
        </authorList>
    </citation>
    <scope>NUCLEOTIDE SEQUENCE</scope>
    <source>
        <strain evidence="3">MalCec1-1739</strain>
    </source>
</reference>
<dbReference type="SUPFAM" id="SSF47729">
    <property type="entry name" value="IHF-like DNA-binding proteins"/>
    <property type="match status" value="1"/>
</dbReference>
<dbReference type="InterPro" id="IPR041607">
    <property type="entry name" value="HU-HIG"/>
</dbReference>
<evidence type="ECO:0000259" key="2">
    <source>
        <dbReference type="Pfam" id="PF18291"/>
    </source>
</evidence>
<feature type="domain" description="HU" evidence="2">
    <location>
        <begin position="2"/>
        <end position="131"/>
    </location>
</feature>
<dbReference type="InterPro" id="IPR005902">
    <property type="entry name" value="HU_DNA-bd_put"/>
</dbReference>
<keyword evidence="1 3" id="KW-0238">DNA-binding</keyword>
<comment type="caution">
    <text evidence="3">The sequence shown here is derived from an EMBL/GenBank/DDBJ whole genome shotgun (WGS) entry which is preliminary data.</text>
</comment>
<dbReference type="EMBL" id="DWUP01000014">
    <property type="protein sequence ID" value="HJD52265.1"/>
    <property type="molecule type" value="Genomic_DNA"/>
</dbReference>